<feature type="domain" description="G-protein coupled receptors family 3 profile" evidence="11">
    <location>
        <begin position="606"/>
        <end position="868"/>
    </location>
</feature>
<keyword evidence="14" id="KW-1185">Reference proteome</keyword>
<gene>
    <name evidence="13" type="primary">Aste57867_13653</name>
    <name evidence="12" type="ORF">As57867_013603</name>
    <name evidence="13" type="ORF">ASTE57867_13653</name>
</gene>
<dbReference type="EMBL" id="VJMH01005468">
    <property type="protein sequence ID" value="KAF0695543.1"/>
    <property type="molecule type" value="Genomic_DNA"/>
</dbReference>
<dbReference type="Pfam" id="PF00003">
    <property type="entry name" value="7tm_3"/>
    <property type="match status" value="1"/>
</dbReference>
<dbReference type="PROSITE" id="PS50259">
    <property type="entry name" value="G_PROTEIN_RECEP_F3_4"/>
    <property type="match status" value="1"/>
</dbReference>
<evidence type="ECO:0000256" key="9">
    <source>
        <dbReference type="SAM" id="MobiDB-lite"/>
    </source>
</evidence>
<dbReference type="EMBL" id="CAADRA010005489">
    <property type="protein sequence ID" value="VFT90488.1"/>
    <property type="molecule type" value="Genomic_DNA"/>
</dbReference>
<evidence type="ECO:0000313" key="12">
    <source>
        <dbReference type="EMBL" id="KAF0695543.1"/>
    </source>
</evidence>
<dbReference type="InterPro" id="IPR017978">
    <property type="entry name" value="GPCR_3_C"/>
</dbReference>
<feature type="transmembrane region" description="Helical" evidence="10">
    <location>
        <begin position="794"/>
        <end position="818"/>
    </location>
</feature>
<comment type="subcellular location">
    <subcellularLocation>
        <location evidence="1">Membrane</location>
        <topology evidence="1">Multi-pass membrane protein</topology>
    </subcellularLocation>
</comment>
<dbReference type="CDD" id="cd15047">
    <property type="entry name" value="7tmC_GABA-B-like"/>
    <property type="match status" value="1"/>
</dbReference>
<accession>A0A485L0E3</accession>
<name>A0A485L0E3_9STRA</name>
<feature type="region of interest" description="Disordered" evidence="9">
    <location>
        <begin position="857"/>
        <end position="914"/>
    </location>
</feature>
<keyword evidence="7" id="KW-0325">Glycoprotein</keyword>
<organism evidence="13 14">
    <name type="scientific">Aphanomyces stellatus</name>
    <dbReference type="NCBI Taxonomy" id="120398"/>
    <lineage>
        <taxon>Eukaryota</taxon>
        <taxon>Sar</taxon>
        <taxon>Stramenopiles</taxon>
        <taxon>Oomycota</taxon>
        <taxon>Saprolegniomycetes</taxon>
        <taxon>Saprolegniales</taxon>
        <taxon>Verrucalvaceae</taxon>
        <taxon>Aphanomyces</taxon>
    </lineage>
</organism>
<feature type="transmembrane region" description="Helical" evidence="10">
    <location>
        <begin position="713"/>
        <end position="731"/>
    </location>
</feature>
<keyword evidence="6" id="KW-0675">Receptor</keyword>
<evidence type="ECO:0000256" key="10">
    <source>
        <dbReference type="SAM" id="Phobius"/>
    </source>
</evidence>
<dbReference type="PANTHER" id="PTHR10519">
    <property type="entry name" value="GABA-B RECEPTOR"/>
    <property type="match status" value="1"/>
</dbReference>
<dbReference type="GO" id="GO:0038039">
    <property type="term" value="C:G protein-coupled receptor heterodimeric complex"/>
    <property type="evidence" value="ECO:0007669"/>
    <property type="project" value="TreeGrafter"/>
</dbReference>
<reference evidence="13 14" key="1">
    <citation type="submission" date="2019-03" db="EMBL/GenBank/DDBJ databases">
        <authorList>
            <person name="Gaulin E."/>
            <person name="Dumas B."/>
        </authorList>
    </citation>
    <scope>NUCLEOTIDE SEQUENCE [LARGE SCALE GENOMIC DNA]</scope>
    <source>
        <strain evidence="13">CBS 568.67</strain>
    </source>
</reference>
<dbReference type="PANTHER" id="PTHR10519:SF20">
    <property type="entry name" value="G-PROTEIN COUPLED RECEPTOR 156-RELATED"/>
    <property type="match status" value="1"/>
</dbReference>
<keyword evidence="4" id="KW-0297">G-protein coupled receptor</keyword>
<sequence length="914" mass="98627">MATQPSSFDAIRRKCLDAAWVANVSTTLGIDPNARDSQGRRLYPWLRVALPSPRFTINDPRHGLASAFQRSSFTASESLHGVGETVFTATGAQASQGTFQGTLTLEWNGWPSHSLMTSVIGILVQEALGYDVTFFDTPGALDASQRMSSVGKGTITPTHLNCEIWAAAKLAVLSIYNNETTAGSNGYVGQAGWFTLTANVNQANLGPAATSGTFARPFSSDFWREYLVGHDLVNFYSIQQASLARVASSTFCSDGTMGCLNGCSRSAACTTALANGQQCMIVAMMEPGYDPGYLQAAISNNNIPAYFCFAGYTGMQNAVIDAMTRNKSITFYHFEPDLFHLQYDGYLTRIALPRALPALVAMASGTFGENGYGTVTTNPVSVDFPQESLKKYYANLLNSDTFLSDFINKFQLTQLDINGMLAALVSLNNNSPTVANKPFAAACAWVKTNYATWKAWIDPLPLCTIGAHMQYATAGCNGTNSYRNITFAWNVPDPIHPALPYQCEGGTTTLPPPFLTSRSCDWLSANPDQWMAWIAAQPLCDMTFYNYTISPCDATAKRSVVFGWLLPQPANPAASLECIGGVTLPPNTTVVCDYVPTNSGTYSGMTAFAVIVMLLLVACAGAVVVFRGRPVIKRAQWPLLLMIILGGIFFCVYVIVGAGAPTDALCAGRPVTVVLGFSLVFGTLLVKGLRVYWIFANKQMKKVTVSLFQTFRMLGLVVAVDALILVVWMAVDFPGPSTSLTKATEFVGQVDHISCHSSSFIFSALLIFWKAIITFGGIYVSYSIRHVSSDFQESIWIFAASCVVLVGSIILLALAYLVNLPASITYTFSSIIILFCTLIVMGLMLGPKFVRLNAEDQKTTETTTDKGDATGQKYSKPRSSRESAESEAGGHGKGATHASHAPLVEPINETEGVQ</sequence>
<proteinExistence type="predicted"/>
<dbReference type="PRINTS" id="PR01176">
    <property type="entry name" value="GABABRECEPTR"/>
</dbReference>
<feature type="transmembrane region" description="Helical" evidence="10">
    <location>
        <begin position="638"/>
        <end position="660"/>
    </location>
</feature>
<keyword evidence="3 10" id="KW-1133">Transmembrane helix</keyword>
<evidence type="ECO:0000256" key="2">
    <source>
        <dbReference type="ARBA" id="ARBA00022692"/>
    </source>
</evidence>
<feature type="transmembrane region" description="Helical" evidence="10">
    <location>
        <begin position="672"/>
        <end position="693"/>
    </location>
</feature>
<dbReference type="OrthoDB" id="167531at2759"/>
<evidence type="ECO:0000259" key="11">
    <source>
        <dbReference type="PROSITE" id="PS50259"/>
    </source>
</evidence>
<dbReference type="InterPro" id="IPR002455">
    <property type="entry name" value="GPCR3_GABA-B"/>
</dbReference>
<keyword evidence="8" id="KW-0807">Transducer</keyword>
<evidence type="ECO:0000256" key="1">
    <source>
        <dbReference type="ARBA" id="ARBA00004141"/>
    </source>
</evidence>
<evidence type="ECO:0000256" key="7">
    <source>
        <dbReference type="ARBA" id="ARBA00023180"/>
    </source>
</evidence>
<feature type="compositionally biased region" description="Basic and acidic residues" evidence="9">
    <location>
        <begin position="857"/>
        <end position="868"/>
    </location>
</feature>
<keyword evidence="2 10" id="KW-0812">Transmembrane</keyword>
<keyword evidence="5 10" id="KW-0472">Membrane</keyword>
<dbReference type="Proteomes" id="UP000332933">
    <property type="component" value="Unassembled WGS sequence"/>
</dbReference>
<reference evidence="12" key="2">
    <citation type="submission" date="2019-06" db="EMBL/GenBank/DDBJ databases">
        <title>Genomics analysis of Aphanomyces spp. identifies a new class of oomycete effector associated with host adaptation.</title>
        <authorList>
            <person name="Gaulin E."/>
        </authorList>
    </citation>
    <scope>NUCLEOTIDE SEQUENCE</scope>
    <source>
        <strain evidence="12">CBS 578.67</strain>
    </source>
</reference>
<evidence type="ECO:0000313" key="14">
    <source>
        <dbReference type="Proteomes" id="UP000332933"/>
    </source>
</evidence>
<evidence type="ECO:0000256" key="3">
    <source>
        <dbReference type="ARBA" id="ARBA00022989"/>
    </source>
</evidence>
<dbReference type="GO" id="GO:0004965">
    <property type="term" value="F:G protein-coupled GABA receptor activity"/>
    <property type="evidence" value="ECO:0007669"/>
    <property type="project" value="InterPro"/>
</dbReference>
<evidence type="ECO:0000256" key="4">
    <source>
        <dbReference type="ARBA" id="ARBA00023040"/>
    </source>
</evidence>
<evidence type="ECO:0000313" key="13">
    <source>
        <dbReference type="EMBL" id="VFT90488.1"/>
    </source>
</evidence>
<evidence type="ECO:0000256" key="6">
    <source>
        <dbReference type="ARBA" id="ARBA00023170"/>
    </source>
</evidence>
<evidence type="ECO:0000256" key="8">
    <source>
        <dbReference type="ARBA" id="ARBA00023224"/>
    </source>
</evidence>
<feature type="transmembrane region" description="Helical" evidence="10">
    <location>
        <begin position="760"/>
        <end position="782"/>
    </location>
</feature>
<feature type="transmembrane region" description="Helical" evidence="10">
    <location>
        <begin position="824"/>
        <end position="845"/>
    </location>
</feature>
<feature type="compositionally biased region" description="Basic and acidic residues" evidence="9">
    <location>
        <begin position="879"/>
        <end position="890"/>
    </location>
</feature>
<dbReference type="AlphaFoldDB" id="A0A485L0E3"/>
<feature type="transmembrane region" description="Helical" evidence="10">
    <location>
        <begin position="602"/>
        <end position="626"/>
    </location>
</feature>
<evidence type="ECO:0000256" key="5">
    <source>
        <dbReference type="ARBA" id="ARBA00023136"/>
    </source>
</evidence>
<protein>
    <submittedName>
        <fullName evidence="13">Aste57867_13653 protein</fullName>
    </submittedName>
</protein>